<dbReference type="EMBL" id="KT279576">
    <property type="protein sequence ID" value="AKY02891.1"/>
    <property type="molecule type" value="Genomic_DNA"/>
</dbReference>
<dbReference type="KEGG" id="vg:26629584"/>
<dbReference type="Proteomes" id="UP000201885">
    <property type="component" value="Segment"/>
</dbReference>
<sequence>MIQVHCKECNRVWDQSCEDCAEWKADRHSISTGHTDIHIIPDTTPAPARGGSGVGGMAHERTTMTNELRDVLTEAQRDEIAKAISAHRLWNGRCEACGETSRHESRHMADATVEVLASLPGVAVIQLPEPSYVDEPEAGMKGYGFNGGPRDKHLSEHGVYAHGGLVYDQWDGVKPADARKIAGWWLAAAVVAEGEDK</sequence>
<gene>
    <name evidence="2" type="ORF">PHATNISS_81</name>
</gene>
<keyword evidence="3" id="KW-1185">Reference proteome</keyword>
<evidence type="ECO:0000313" key="3">
    <source>
        <dbReference type="Proteomes" id="UP000201885"/>
    </source>
</evidence>
<feature type="region of interest" description="Disordered" evidence="1">
    <location>
        <begin position="35"/>
        <end position="54"/>
    </location>
</feature>
<name>A0A0K1Y712_9CAUD</name>
<evidence type="ECO:0000256" key="1">
    <source>
        <dbReference type="SAM" id="MobiDB-lite"/>
    </source>
</evidence>
<organism evidence="2 3">
    <name type="scientific">Mycobacterium phage Phatniss</name>
    <dbReference type="NCBI Taxonomy" id="1698356"/>
    <lineage>
        <taxon>Viruses</taxon>
        <taxon>Duplodnaviria</taxon>
        <taxon>Heunggongvirae</taxon>
        <taxon>Uroviricota</taxon>
        <taxon>Caudoviricetes</taxon>
        <taxon>Gracegardnervirinae</taxon>
        <taxon>Cheoctovirus</taxon>
        <taxon>Cheoctovirus phatniss</taxon>
    </lineage>
</organism>
<protein>
    <submittedName>
        <fullName evidence="2">Uncharacterized protein</fullName>
    </submittedName>
</protein>
<dbReference type="RefSeq" id="YP_009202598.1">
    <property type="nucleotide sequence ID" value="NC_028844.1"/>
</dbReference>
<proteinExistence type="predicted"/>
<accession>A0A0K1Y712</accession>
<reference evidence="2 3" key="1">
    <citation type="submission" date="2015-07" db="EMBL/GenBank/DDBJ databases">
        <authorList>
            <person name="Veralli T.N."/>
            <person name="Brown M.A."/>
            <person name="Cisneros C.R."/>
            <person name="Greenhalgh A.J."/>
            <person name="Law J.M."/>
            <person name="Lederer M.J."/>
            <person name="Shah H.R."/>
            <person name="Situ C.Y."/>
            <person name="Totten M.C."/>
            <person name="Wenneker E.R."/>
            <person name="Williams M.K."/>
            <person name="Yuen A.H."/>
            <person name="Schildbach J.F."/>
            <person name="Serrano M.G."/>
            <person name="Buck G."/>
            <person name="Lee V."/>
            <person name="Wang Y."/>
            <person name="Carvalho R."/>
            <person name="Voegtly L."/>
            <person name="Shi R."/>
            <person name="Duckworth R."/>
            <person name="Johnson A."/>
            <person name="Loviza R."/>
            <person name="Walstead R."/>
            <person name="Shah Z."/>
            <person name="Kiflezghi M."/>
            <person name="Wade K."/>
            <person name="Delesalle V.A."/>
            <person name="Bradley K.W."/>
            <person name="Asai D.J."/>
            <person name="Bowman C.A."/>
            <person name="Russell D.A."/>
            <person name="Pope W.H."/>
            <person name="Jacobs-Sera D."/>
            <person name="Hendrix R.W."/>
            <person name="Hatfull G.F."/>
        </authorList>
    </citation>
    <scope>NUCLEOTIDE SEQUENCE [LARGE SCALE GENOMIC DNA]</scope>
</reference>
<dbReference type="GeneID" id="26629584"/>
<evidence type="ECO:0000313" key="2">
    <source>
        <dbReference type="EMBL" id="AKY02891.1"/>
    </source>
</evidence>
<dbReference type="OrthoDB" id="25044at10239"/>